<evidence type="ECO:0000256" key="6">
    <source>
        <dbReference type="ARBA" id="ARBA00022833"/>
    </source>
</evidence>
<dbReference type="AlphaFoldDB" id="A0A0D6JIA1"/>
<dbReference type="KEGG" id="fiy:BN1229_v1_3094"/>
<keyword evidence="9" id="KW-0671">Queuosine biosynthesis</keyword>
<comment type="function">
    <text evidence="1">Catalyzes the conversion of 7,8-dihydroneopterin triphosphate (H2NTP) to 6-carboxy-5,6,7,8-tetrahydropterin (CPH4) and acetaldehyde.</text>
</comment>
<evidence type="ECO:0000256" key="2">
    <source>
        <dbReference type="ARBA" id="ARBA00005061"/>
    </source>
</evidence>
<dbReference type="GO" id="GO:0046872">
    <property type="term" value="F:metal ion binding"/>
    <property type="evidence" value="ECO:0007669"/>
    <property type="project" value="UniProtKB-KW"/>
</dbReference>
<dbReference type="Proteomes" id="UP000033187">
    <property type="component" value="Chromosome 1"/>
</dbReference>
<dbReference type="PANTHER" id="PTHR12589">
    <property type="entry name" value="PYRUVOYL TETRAHYDROBIOPTERIN SYNTHASE"/>
    <property type="match status" value="1"/>
</dbReference>
<dbReference type="PANTHER" id="PTHR12589:SF7">
    <property type="entry name" value="6-PYRUVOYL TETRAHYDROBIOPTERIN SYNTHASE"/>
    <property type="match status" value="1"/>
</dbReference>
<comment type="catalytic activity">
    <reaction evidence="8 9">
        <text>7,8-dihydroneopterin 3'-triphosphate + H2O = 6-carboxy-5,6,7,8-tetrahydropterin + triphosphate + acetaldehyde + 2 H(+)</text>
        <dbReference type="Rhea" id="RHEA:27966"/>
        <dbReference type="ChEBI" id="CHEBI:15343"/>
        <dbReference type="ChEBI" id="CHEBI:15377"/>
        <dbReference type="ChEBI" id="CHEBI:15378"/>
        <dbReference type="ChEBI" id="CHEBI:18036"/>
        <dbReference type="ChEBI" id="CHEBI:58462"/>
        <dbReference type="ChEBI" id="CHEBI:61032"/>
        <dbReference type="EC" id="4.1.2.50"/>
    </reaction>
</comment>
<keyword evidence="5 9" id="KW-0479">Metal-binding</keyword>
<evidence type="ECO:0000256" key="9">
    <source>
        <dbReference type="PIRNR" id="PIRNR006113"/>
    </source>
</evidence>
<dbReference type="SUPFAM" id="SSF55620">
    <property type="entry name" value="Tetrahydrobiopterin biosynthesis enzymes-like"/>
    <property type="match status" value="1"/>
</dbReference>
<evidence type="ECO:0000256" key="4">
    <source>
        <dbReference type="ARBA" id="ARBA00018141"/>
    </source>
</evidence>
<evidence type="ECO:0000256" key="10">
    <source>
        <dbReference type="PIRSR" id="PIRSR006113-2"/>
    </source>
</evidence>
<accession>A0A0D6JIA1</accession>
<evidence type="ECO:0000256" key="7">
    <source>
        <dbReference type="ARBA" id="ARBA00023239"/>
    </source>
</evidence>
<protein>
    <recommendedName>
        <fullName evidence="4 9">6-carboxy-5,6,7,8-tetrahydropterin synthase</fullName>
        <ecNumber evidence="9">4.-.-.-</ecNumber>
    </recommendedName>
</protein>
<name>A0A0D6JIA1_9HYPH</name>
<keyword evidence="6 9" id="KW-0862">Zinc</keyword>
<organism evidence="11 12">
    <name type="scientific">Candidatus Filomicrobium marinum</name>
    <dbReference type="NCBI Taxonomy" id="1608628"/>
    <lineage>
        <taxon>Bacteria</taxon>
        <taxon>Pseudomonadati</taxon>
        <taxon>Pseudomonadota</taxon>
        <taxon>Alphaproteobacteria</taxon>
        <taxon>Hyphomicrobiales</taxon>
        <taxon>Hyphomicrobiaceae</taxon>
        <taxon>Filomicrobium</taxon>
    </lineage>
</organism>
<dbReference type="Gene3D" id="3.30.479.10">
    <property type="entry name" value="6-pyruvoyl tetrahydropterin synthase/QueD"/>
    <property type="match status" value="1"/>
</dbReference>
<evidence type="ECO:0000256" key="8">
    <source>
        <dbReference type="ARBA" id="ARBA00048807"/>
    </source>
</evidence>
<keyword evidence="7 9" id="KW-0456">Lyase</keyword>
<feature type="binding site" evidence="10">
    <location>
        <position position="13"/>
    </location>
    <ligand>
        <name>Zn(2+)</name>
        <dbReference type="ChEBI" id="CHEBI:29105"/>
    </ligand>
</feature>
<reference evidence="12" key="1">
    <citation type="submission" date="2015-02" db="EMBL/GenBank/DDBJ databases">
        <authorList>
            <person name="Chooi Y.-H."/>
        </authorList>
    </citation>
    <scope>NUCLEOTIDE SEQUENCE [LARGE SCALE GENOMIC DNA]</scope>
    <source>
        <strain evidence="12">strain Y</strain>
    </source>
</reference>
<dbReference type="InterPro" id="IPR007115">
    <property type="entry name" value="6-PTP_synth/QueD"/>
</dbReference>
<sequence>MRIYKDFNFEAAHYLPSAPPGHPNSRMHGHSFRARIWVEGEPDAHSGLVFHFDELSGAIADAREALDHRLLNDVEGLEAPTLERITIWLWNRLANRVPGLARVEVARDSCQEGCVYDGPDRRMPLAAE</sequence>
<evidence type="ECO:0000256" key="3">
    <source>
        <dbReference type="ARBA" id="ARBA00008900"/>
    </source>
</evidence>
<dbReference type="EC" id="4.-.-.-" evidence="9"/>
<dbReference type="OrthoDB" id="9804698at2"/>
<feature type="binding site" evidence="10">
    <location>
        <position position="28"/>
    </location>
    <ligand>
        <name>Zn(2+)</name>
        <dbReference type="ChEBI" id="CHEBI:29105"/>
    </ligand>
</feature>
<comment type="cofactor">
    <cofactor evidence="9 10">
        <name>Zn(2+)</name>
        <dbReference type="ChEBI" id="CHEBI:29105"/>
    </cofactor>
    <text evidence="9 10">Binds 1 zinc ion per subunit.</text>
</comment>
<evidence type="ECO:0000256" key="5">
    <source>
        <dbReference type="ARBA" id="ARBA00022723"/>
    </source>
</evidence>
<dbReference type="Pfam" id="PF01242">
    <property type="entry name" value="PTPS"/>
    <property type="match status" value="1"/>
</dbReference>
<dbReference type="InterPro" id="IPR038418">
    <property type="entry name" value="6-PTP_synth/QueD_sf"/>
</dbReference>
<dbReference type="RefSeq" id="WP_046478607.1">
    <property type="nucleotide sequence ID" value="NZ_LN829118.1"/>
</dbReference>
<dbReference type="PIRSF" id="PIRSF006113">
    <property type="entry name" value="PTP_synth"/>
    <property type="match status" value="1"/>
</dbReference>
<evidence type="ECO:0000256" key="1">
    <source>
        <dbReference type="ARBA" id="ARBA00002285"/>
    </source>
</evidence>
<gene>
    <name evidence="11" type="primary">queD</name>
    <name evidence="11" type="ORF">YBN1229_v1_3094</name>
</gene>
<proteinExistence type="inferred from homology"/>
<keyword evidence="12" id="KW-1185">Reference proteome</keyword>
<dbReference type="GO" id="GO:0070497">
    <property type="term" value="F:6-carboxytetrahydropterin synthase activity"/>
    <property type="evidence" value="ECO:0007669"/>
    <property type="project" value="UniProtKB-EC"/>
</dbReference>
<evidence type="ECO:0000313" key="11">
    <source>
        <dbReference type="EMBL" id="CPR21539.1"/>
    </source>
</evidence>
<dbReference type="GO" id="GO:0008616">
    <property type="term" value="P:tRNA queuosine(34) biosynthetic process"/>
    <property type="evidence" value="ECO:0007669"/>
    <property type="project" value="UniProtKB-KW"/>
</dbReference>
<dbReference type="UniPathway" id="UPA00391"/>
<feature type="binding site" evidence="10">
    <location>
        <position position="30"/>
    </location>
    <ligand>
        <name>Zn(2+)</name>
        <dbReference type="ChEBI" id="CHEBI:29105"/>
    </ligand>
</feature>
<comment type="pathway">
    <text evidence="2 9">Purine metabolism; 7-cyano-7-deazaguanine biosynthesis.</text>
</comment>
<dbReference type="KEGG" id="fil:BN1229_v1_2819"/>
<evidence type="ECO:0000313" key="12">
    <source>
        <dbReference type="Proteomes" id="UP000033187"/>
    </source>
</evidence>
<comment type="similarity">
    <text evidence="3 9">Belongs to the PTPS family. QueD subfamily.</text>
</comment>
<dbReference type="EMBL" id="LN829119">
    <property type="protein sequence ID" value="CPR21539.1"/>
    <property type="molecule type" value="Genomic_DNA"/>
</dbReference>